<proteinExistence type="predicted"/>
<dbReference type="Proteomes" id="UP001623559">
    <property type="component" value="Unassembled WGS sequence"/>
</dbReference>
<dbReference type="EMBL" id="JBEWZG010000002">
    <property type="protein sequence ID" value="MFL0206333.1"/>
    <property type="molecule type" value="Genomic_DNA"/>
</dbReference>
<feature type="transmembrane region" description="Helical" evidence="1">
    <location>
        <begin position="59"/>
        <end position="77"/>
    </location>
</feature>
<organism evidence="2 3">
    <name type="scientific">Aquirufa novilacunae</name>
    <dbReference type="NCBI Taxonomy" id="3139305"/>
    <lineage>
        <taxon>Bacteria</taxon>
        <taxon>Pseudomonadati</taxon>
        <taxon>Bacteroidota</taxon>
        <taxon>Cytophagia</taxon>
        <taxon>Cytophagales</taxon>
        <taxon>Flectobacillaceae</taxon>
        <taxon>Aquirufa</taxon>
    </lineage>
</organism>
<keyword evidence="1" id="KW-0812">Transmembrane</keyword>
<name>A0ABW8SZ12_9BACT</name>
<reference evidence="2 3" key="1">
    <citation type="submission" date="2024-07" db="EMBL/GenBank/DDBJ databases">
        <authorList>
            <person name="Pitt A."/>
            <person name="Hahn M.W."/>
        </authorList>
    </citation>
    <scope>NUCLEOTIDE SEQUENCE [LARGE SCALE GENOMIC DNA]</scope>
    <source>
        <strain evidence="2 3">2-AUSEE-184A6</strain>
    </source>
</reference>
<comment type="caution">
    <text evidence="2">The sequence shown here is derived from an EMBL/GenBank/DDBJ whole genome shotgun (WGS) entry which is preliminary data.</text>
</comment>
<sequence length="82" mass="9339">MKNSPINRILYVGFLLLGLYQALISKDFTQGAASLGIGLAFDPFNQEQPWNERPSWQKLTLIVHLSLVFGLVFIEIFEWARG</sequence>
<gene>
    <name evidence="2" type="ORF">V7S74_06220</name>
</gene>
<evidence type="ECO:0000313" key="3">
    <source>
        <dbReference type="Proteomes" id="UP001623559"/>
    </source>
</evidence>
<dbReference type="RefSeq" id="WP_406777911.1">
    <property type="nucleotide sequence ID" value="NZ_JBEWZG010000002.1"/>
</dbReference>
<evidence type="ECO:0000256" key="1">
    <source>
        <dbReference type="SAM" id="Phobius"/>
    </source>
</evidence>
<protein>
    <submittedName>
        <fullName evidence="2">Uncharacterized protein</fullName>
    </submittedName>
</protein>
<accession>A0ABW8SZ12</accession>
<keyword evidence="1" id="KW-1133">Transmembrane helix</keyword>
<keyword evidence="1" id="KW-0472">Membrane</keyword>
<evidence type="ECO:0000313" key="2">
    <source>
        <dbReference type="EMBL" id="MFL0206333.1"/>
    </source>
</evidence>